<evidence type="ECO:0000256" key="9">
    <source>
        <dbReference type="PIRSR" id="PIRSR601580-3"/>
    </source>
</evidence>
<evidence type="ECO:0000256" key="8">
    <source>
        <dbReference type="ARBA" id="ARBA00053392"/>
    </source>
</evidence>
<feature type="region of interest" description="Disordered" evidence="11">
    <location>
        <begin position="500"/>
        <end position="601"/>
    </location>
</feature>
<dbReference type="EMBL" id="JAZDUA010000036">
    <property type="protein sequence ID" value="KAK7871625.1"/>
    <property type="molecule type" value="Genomic_DNA"/>
</dbReference>
<feature type="signal peptide" evidence="10">
    <location>
        <begin position="1"/>
        <end position="20"/>
    </location>
</feature>
<feature type="region of interest" description="Disordered" evidence="11">
    <location>
        <begin position="250"/>
        <end position="326"/>
    </location>
</feature>
<keyword evidence="5 10" id="KW-1133">Transmembrane helix</keyword>
<accession>A0AAN9W0F8</accession>
<dbReference type="FunFam" id="2.10.250.10:FF:000001">
    <property type="entry name" value="Calnexin homolog"/>
    <property type="match status" value="1"/>
</dbReference>
<evidence type="ECO:0000256" key="11">
    <source>
        <dbReference type="SAM" id="MobiDB-lite"/>
    </source>
</evidence>
<evidence type="ECO:0000313" key="13">
    <source>
        <dbReference type="Proteomes" id="UP001378592"/>
    </source>
</evidence>
<evidence type="ECO:0000256" key="7">
    <source>
        <dbReference type="ARBA" id="ARBA00023186"/>
    </source>
</evidence>
<keyword evidence="9" id="KW-1015">Disulfide bond</keyword>
<dbReference type="InterPro" id="IPR001580">
    <property type="entry name" value="Calret/calnex"/>
</dbReference>
<feature type="compositionally biased region" description="Basic and acidic residues" evidence="11">
    <location>
        <begin position="500"/>
        <end position="509"/>
    </location>
</feature>
<sequence>MVRLTIFAILLLSLVSVCLSEDDSDEAVVTEEIDDVVPDEEIVYVSPTPSGNTYLAEHFDDEGRFKQKWIVSEAKKDDMDEEISKYEGMWAIEPPQQDGLKGDQGLVLKSKAKHSAISARLDRPFVFADKPFIVQYEVAFQEGQDCGGAYLKLLSQSKQSSDLRKFNDKTPYTIMFGPDKCGTDVKLHFIFRHKNPNNGTMSEKHCKKPKDRVEEPYKDKRPHLYTLHLRPDNSFTVFLDQKIINEGNLLEDFTPPVNPPAEIEDPSDKKPEDWDEREKIADPEAKKPDDWDEDAPPMIPDESAVKPDGWLEDEPEMIPDPNAEKPDDWDTDMDGEWEAPLISNPACEGAPGCGPWKRPMINNPAHKGKWRPPLIDNPNYKGKWKPRRIPNPDFYEDLQPFKMTPISGLGFELWSMSNMILFDNIIVTDDPAVADKWAAETFSLKIRKLDKDSEGVVMRLVHYTNEHPWLWAVYVIVIGLPIVMLIVFCCGSTPEKAEMKRAADAKKTDAITPDYEDEDVVDDSRPLHKTSPASKSDLELPHNAASNKADGEHVSDGEAEHIDEEEDEDDDDDEPPPLQESIAEGAGDAPRSPKKVRPRKE</sequence>
<keyword evidence="10" id="KW-0732">Signal</keyword>
<dbReference type="GO" id="GO:0006457">
    <property type="term" value="P:protein folding"/>
    <property type="evidence" value="ECO:0007669"/>
    <property type="project" value="InterPro"/>
</dbReference>
<feature type="compositionally biased region" description="Basic residues" evidence="11">
    <location>
        <begin position="592"/>
        <end position="601"/>
    </location>
</feature>
<dbReference type="SUPFAM" id="SSF49899">
    <property type="entry name" value="Concanavalin A-like lectins/glucanases"/>
    <property type="match status" value="1"/>
</dbReference>
<dbReference type="PROSITE" id="PS00804">
    <property type="entry name" value="CALRETICULIN_2"/>
    <property type="match status" value="1"/>
</dbReference>
<feature type="compositionally biased region" description="Acidic residues" evidence="11">
    <location>
        <begin position="561"/>
        <end position="575"/>
    </location>
</feature>
<evidence type="ECO:0008006" key="14">
    <source>
        <dbReference type="Google" id="ProtNLM"/>
    </source>
</evidence>
<organism evidence="12 13">
    <name type="scientific">Gryllus longicercus</name>
    <dbReference type="NCBI Taxonomy" id="2509291"/>
    <lineage>
        <taxon>Eukaryota</taxon>
        <taxon>Metazoa</taxon>
        <taxon>Ecdysozoa</taxon>
        <taxon>Arthropoda</taxon>
        <taxon>Hexapoda</taxon>
        <taxon>Insecta</taxon>
        <taxon>Pterygota</taxon>
        <taxon>Neoptera</taxon>
        <taxon>Polyneoptera</taxon>
        <taxon>Orthoptera</taxon>
        <taxon>Ensifera</taxon>
        <taxon>Gryllidea</taxon>
        <taxon>Grylloidea</taxon>
        <taxon>Gryllidae</taxon>
        <taxon>Gryllinae</taxon>
        <taxon>Gryllus</taxon>
    </lineage>
</organism>
<dbReference type="Gene3D" id="2.60.120.200">
    <property type="match status" value="1"/>
</dbReference>
<feature type="transmembrane region" description="Helical" evidence="10">
    <location>
        <begin position="469"/>
        <end position="491"/>
    </location>
</feature>
<evidence type="ECO:0000313" key="12">
    <source>
        <dbReference type="EMBL" id="KAK7871625.1"/>
    </source>
</evidence>
<dbReference type="AlphaFoldDB" id="A0AAN9W0F8"/>
<dbReference type="PROSITE" id="PS00805">
    <property type="entry name" value="CALRETICULIN_REPEAT"/>
    <property type="match status" value="1"/>
</dbReference>
<evidence type="ECO:0000256" key="6">
    <source>
        <dbReference type="ARBA" id="ARBA00023136"/>
    </source>
</evidence>
<dbReference type="InterPro" id="IPR018124">
    <property type="entry name" value="Calret/calnex_CS"/>
</dbReference>
<feature type="compositionally biased region" description="Basic and acidic residues" evidence="11">
    <location>
        <begin position="549"/>
        <end position="560"/>
    </location>
</feature>
<evidence type="ECO:0000256" key="2">
    <source>
        <dbReference type="ARBA" id="ARBA00010983"/>
    </source>
</evidence>
<dbReference type="GO" id="GO:0036503">
    <property type="term" value="P:ERAD pathway"/>
    <property type="evidence" value="ECO:0007669"/>
    <property type="project" value="TreeGrafter"/>
</dbReference>
<proteinExistence type="inferred from homology"/>
<comment type="subcellular location">
    <subcellularLocation>
        <location evidence="1">Endoplasmic reticulum membrane</location>
        <topology evidence="1">Single-pass type I membrane protein</topology>
    </subcellularLocation>
</comment>
<feature type="disulfide bond" evidence="9">
    <location>
        <begin position="146"/>
        <end position="181"/>
    </location>
</feature>
<feature type="chain" id="PRO_5042661678" description="Calnexin" evidence="10">
    <location>
        <begin position="21"/>
        <end position="601"/>
    </location>
</feature>
<dbReference type="Proteomes" id="UP001378592">
    <property type="component" value="Unassembled WGS sequence"/>
</dbReference>
<dbReference type="Gene3D" id="2.10.250.10">
    <property type="entry name" value="Calreticulin/calnexin, P domain"/>
    <property type="match status" value="1"/>
</dbReference>
<dbReference type="InterPro" id="IPR013320">
    <property type="entry name" value="ConA-like_dom_sf"/>
</dbReference>
<evidence type="ECO:0000256" key="5">
    <source>
        <dbReference type="ARBA" id="ARBA00022989"/>
    </source>
</evidence>
<comment type="caution">
    <text evidence="12">The sequence shown here is derived from an EMBL/GenBank/DDBJ whole genome shotgun (WGS) entry which is preliminary data.</text>
</comment>
<evidence type="ECO:0000256" key="10">
    <source>
        <dbReference type="RuleBase" id="RU362126"/>
    </source>
</evidence>
<evidence type="ECO:0000256" key="3">
    <source>
        <dbReference type="ARBA" id="ARBA00022692"/>
    </source>
</evidence>
<keyword evidence="6 10" id="KW-0472">Membrane</keyword>
<gene>
    <name evidence="12" type="ORF">R5R35_001812</name>
</gene>
<feature type="compositionally biased region" description="Basic and acidic residues" evidence="11">
    <location>
        <begin position="266"/>
        <end position="289"/>
    </location>
</feature>
<dbReference type="Pfam" id="PF00262">
    <property type="entry name" value="Calreticulin"/>
    <property type="match status" value="1"/>
</dbReference>
<dbReference type="PANTHER" id="PTHR11073">
    <property type="entry name" value="CALRETICULIN AND CALNEXIN"/>
    <property type="match status" value="1"/>
</dbReference>
<dbReference type="PANTHER" id="PTHR11073:SF1">
    <property type="entry name" value="CALNEXIN 14D-RELATED"/>
    <property type="match status" value="1"/>
</dbReference>
<protein>
    <recommendedName>
        <fullName evidence="14">Calnexin</fullName>
    </recommendedName>
</protein>
<comment type="similarity">
    <text evidence="2 10">Belongs to the calreticulin family.</text>
</comment>
<dbReference type="InterPro" id="IPR009033">
    <property type="entry name" value="Calreticulin/calnexin_P_dom_sf"/>
</dbReference>
<keyword evidence="4 10" id="KW-0256">Endoplasmic reticulum</keyword>
<dbReference type="FunFam" id="2.60.120.200:FF:000011">
    <property type="entry name" value="Probable calnexin"/>
    <property type="match status" value="1"/>
</dbReference>
<keyword evidence="3 10" id="KW-0812">Transmembrane</keyword>
<dbReference type="SUPFAM" id="SSF63887">
    <property type="entry name" value="P-domain of calnexin/calreticulin"/>
    <property type="match status" value="1"/>
</dbReference>
<keyword evidence="7 10" id="KW-0143">Chaperone</keyword>
<evidence type="ECO:0000256" key="4">
    <source>
        <dbReference type="ARBA" id="ARBA00022824"/>
    </source>
</evidence>
<comment type="function">
    <text evidence="8">Calcium-binding protein that interacts with newly synthesized monoglucosylated glycoproteins in the endoplasmic reticulum. It may act in assisting protein assembly and/or in the retention within the ER of unassembled protein subunits. It seems to play a major role in the quality control apparatus of the ER by the retention of incorrectly folded proteins. Required for embryogenesis and larval development under heat and ER stress conditions. May be important for germ cell development. Involved in neuronal necrotic cell death.</text>
</comment>
<dbReference type="GO" id="GO:0051082">
    <property type="term" value="F:unfolded protein binding"/>
    <property type="evidence" value="ECO:0007669"/>
    <property type="project" value="InterPro"/>
</dbReference>
<evidence type="ECO:0000256" key="1">
    <source>
        <dbReference type="ARBA" id="ARBA00004115"/>
    </source>
</evidence>
<dbReference type="GO" id="GO:0005509">
    <property type="term" value="F:calcium ion binding"/>
    <property type="evidence" value="ECO:0007669"/>
    <property type="project" value="InterPro"/>
</dbReference>
<name>A0AAN9W0F8_9ORTH</name>
<dbReference type="GO" id="GO:0005789">
    <property type="term" value="C:endoplasmic reticulum membrane"/>
    <property type="evidence" value="ECO:0007669"/>
    <property type="project" value="UniProtKB-SubCell"/>
</dbReference>
<keyword evidence="13" id="KW-1185">Reference proteome</keyword>
<dbReference type="PRINTS" id="PR00626">
    <property type="entry name" value="CALRETICULIN"/>
</dbReference>
<reference evidence="12 13" key="1">
    <citation type="submission" date="2024-03" db="EMBL/GenBank/DDBJ databases">
        <title>The genome assembly and annotation of the cricket Gryllus longicercus Weissman &amp; Gray.</title>
        <authorList>
            <person name="Szrajer S."/>
            <person name="Gray D."/>
            <person name="Ylla G."/>
        </authorList>
    </citation>
    <scope>NUCLEOTIDE SEQUENCE [LARGE SCALE GENOMIC DNA]</scope>
    <source>
        <strain evidence="12">DAG 2021-001</strain>
        <tissue evidence="12">Whole body minus gut</tissue>
    </source>
</reference>